<dbReference type="EMBL" id="JBHUME010000013">
    <property type="protein sequence ID" value="MFD2614749.1"/>
    <property type="molecule type" value="Genomic_DNA"/>
</dbReference>
<comment type="caution">
    <text evidence="2">The sequence shown here is derived from an EMBL/GenBank/DDBJ whole genome shotgun (WGS) entry which is preliminary data.</text>
</comment>
<evidence type="ECO:0000313" key="2">
    <source>
        <dbReference type="EMBL" id="MFD2614749.1"/>
    </source>
</evidence>
<keyword evidence="1" id="KW-0472">Membrane</keyword>
<keyword evidence="1" id="KW-1133">Transmembrane helix</keyword>
<reference evidence="3" key="1">
    <citation type="journal article" date="2019" name="Int. J. Syst. Evol. Microbiol.">
        <title>The Global Catalogue of Microorganisms (GCM) 10K type strain sequencing project: providing services to taxonomists for standard genome sequencing and annotation.</title>
        <authorList>
            <consortium name="The Broad Institute Genomics Platform"/>
            <consortium name="The Broad Institute Genome Sequencing Center for Infectious Disease"/>
            <person name="Wu L."/>
            <person name="Ma J."/>
        </authorList>
    </citation>
    <scope>NUCLEOTIDE SEQUENCE [LARGE SCALE GENOMIC DNA]</scope>
    <source>
        <strain evidence="3">KCTC 3950</strain>
    </source>
</reference>
<sequence length="141" mass="15779">MKKSVIISGVLILLICMAIPAYNYFFPSESKIVALNEVEKYLRSQDITENYINTAREKNDYSQLGPPAADKNGDSIITVLEFHNYLKKQGITSETNSTVGMEYSTTRKYVLGNSVIFSIGIVCATLIICTWLVTRKKNIKG</sequence>
<protein>
    <recommendedName>
        <fullName evidence="4">EF-hand domain-containing protein</fullName>
    </recommendedName>
</protein>
<keyword evidence="3" id="KW-1185">Reference proteome</keyword>
<gene>
    <name evidence="2" type="ORF">ACFSUF_20250</name>
</gene>
<organism evidence="2 3">
    <name type="scientific">Paenibacillus gansuensis</name>
    <dbReference type="NCBI Taxonomy" id="306542"/>
    <lineage>
        <taxon>Bacteria</taxon>
        <taxon>Bacillati</taxon>
        <taxon>Bacillota</taxon>
        <taxon>Bacilli</taxon>
        <taxon>Bacillales</taxon>
        <taxon>Paenibacillaceae</taxon>
        <taxon>Paenibacillus</taxon>
    </lineage>
</organism>
<evidence type="ECO:0000256" key="1">
    <source>
        <dbReference type="SAM" id="Phobius"/>
    </source>
</evidence>
<accession>A0ABW5PJM1</accession>
<dbReference type="Proteomes" id="UP001597541">
    <property type="component" value="Unassembled WGS sequence"/>
</dbReference>
<name>A0ABW5PJM1_9BACL</name>
<keyword evidence="1" id="KW-0812">Transmembrane</keyword>
<dbReference type="RefSeq" id="WP_377605962.1">
    <property type="nucleotide sequence ID" value="NZ_JBHUME010000013.1"/>
</dbReference>
<evidence type="ECO:0008006" key="4">
    <source>
        <dbReference type="Google" id="ProtNLM"/>
    </source>
</evidence>
<evidence type="ECO:0000313" key="3">
    <source>
        <dbReference type="Proteomes" id="UP001597541"/>
    </source>
</evidence>
<feature type="transmembrane region" description="Helical" evidence="1">
    <location>
        <begin position="110"/>
        <end position="133"/>
    </location>
</feature>
<proteinExistence type="predicted"/>